<dbReference type="AlphaFoldDB" id="A0A2I0VKV2"/>
<reference evidence="2 3" key="2">
    <citation type="journal article" date="2017" name="Nature">
        <title>The Apostasia genome and the evolution of orchids.</title>
        <authorList>
            <person name="Zhang G.Q."/>
            <person name="Liu K.W."/>
            <person name="Li Z."/>
            <person name="Lohaus R."/>
            <person name="Hsiao Y.Y."/>
            <person name="Niu S.C."/>
            <person name="Wang J.Y."/>
            <person name="Lin Y.C."/>
            <person name="Xu Q."/>
            <person name="Chen L.J."/>
            <person name="Yoshida K."/>
            <person name="Fujiwara S."/>
            <person name="Wang Z.W."/>
            <person name="Zhang Y.Q."/>
            <person name="Mitsuda N."/>
            <person name="Wang M."/>
            <person name="Liu G.H."/>
            <person name="Pecoraro L."/>
            <person name="Huang H.X."/>
            <person name="Xiao X.J."/>
            <person name="Lin M."/>
            <person name="Wu X.Y."/>
            <person name="Wu W.L."/>
            <person name="Chen Y.Y."/>
            <person name="Chang S.B."/>
            <person name="Sakamoto S."/>
            <person name="Ohme-Takagi M."/>
            <person name="Yagi M."/>
            <person name="Zeng S.J."/>
            <person name="Shen C.Y."/>
            <person name="Yeh C.M."/>
            <person name="Luo Y.B."/>
            <person name="Tsai W.C."/>
            <person name="Van de Peer Y."/>
            <person name="Liu Z.J."/>
        </authorList>
    </citation>
    <scope>NUCLEOTIDE SEQUENCE [LARGE SCALE GENOMIC DNA]</scope>
    <source>
        <tissue evidence="2">The whole plant</tissue>
    </source>
</reference>
<evidence type="ECO:0000256" key="1">
    <source>
        <dbReference type="SAM" id="MobiDB-lite"/>
    </source>
</evidence>
<evidence type="ECO:0000313" key="3">
    <source>
        <dbReference type="Proteomes" id="UP000233837"/>
    </source>
</evidence>
<proteinExistence type="predicted"/>
<dbReference type="EMBL" id="KZ503447">
    <property type="protein sequence ID" value="PKU64050.1"/>
    <property type="molecule type" value="Genomic_DNA"/>
</dbReference>
<reference evidence="2 3" key="1">
    <citation type="journal article" date="2016" name="Sci. Rep.">
        <title>The Dendrobium catenatum Lindl. genome sequence provides insights into polysaccharide synthase, floral development and adaptive evolution.</title>
        <authorList>
            <person name="Zhang G.Q."/>
            <person name="Xu Q."/>
            <person name="Bian C."/>
            <person name="Tsai W.C."/>
            <person name="Yeh C.M."/>
            <person name="Liu K.W."/>
            <person name="Yoshida K."/>
            <person name="Zhang L.S."/>
            <person name="Chang S.B."/>
            <person name="Chen F."/>
            <person name="Shi Y."/>
            <person name="Su Y.Y."/>
            <person name="Zhang Y.Q."/>
            <person name="Chen L.J."/>
            <person name="Yin Y."/>
            <person name="Lin M."/>
            <person name="Huang H."/>
            <person name="Deng H."/>
            <person name="Wang Z.W."/>
            <person name="Zhu S.L."/>
            <person name="Zhao X."/>
            <person name="Deng C."/>
            <person name="Niu S.C."/>
            <person name="Huang J."/>
            <person name="Wang M."/>
            <person name="Liu G.H."/>
            <person name="Yang H.J."/>
            <person name="Xiao X.J."/>
            <person name="Hsiao Y.Y."/>
            <person name="Wu W.L."/>
            <person name="Chen Y.Y."/>
            <person name="Mitsuda N."/>
            <person name="Ohme-Takagi M."/>
            <person name="Luo Y.B."/>
            <person name="Van de Peer Y."/>
            <person name="Liu Z.J."/>
        </authorList>
    </citation>
    <scope>NUCLEOTIDE SEQUENCE [LARGE SCALE GENOMIC DNA]</scope>
    <source>
        <tissue evidence="2">The whole plant</tissue>
    </source>
</reference>
<keyword evidence="3" id="KW-1185">Reference proteome</keyword>
<dbReference type="Proteomes" id="UP000233837">
    <property type="component" value="Unassembled WGS sequence"/>
</dbReference>
<protein>
    <submittedName>
        <fullName evidence="2">Uncharacterized protein</fullName>
    </submittedName>
</protein>
<sequence>MRPPSRLSVIEGKGKKVIMEDESNLRRDDRARSDILNLDFNKSGTDSSKDGDSVNIYGSKEDRDSCKFQESVNDLDLGNNHGVDLEEWWQGKDLRLCFNARVGARSSARGNLSVAKFLNRSMLDRERAEESRASVYREREENARK</sequence>
<organism evidence="2 3">
    <name type="scientific">Dendrobium catenatum</name>
    <dbReference type="NCBI Taxonomy" id="906689"/>
    <lineage>
        <taxon>Eukaryota</taxon>
        <taxon>Viridiplantae</taxon>
        <taxon>Streptophyta</taxon>
        <taxon>Embryophyta</taxon>
        <taxon>Tracheophyta</taxon>
        <taxon>Spermatophyta</taxon>
        <taxon>Magnoliopsida</taxon>
        <taxon>Liliopsida</taxon>
        <taxon>Asparagales</taxon>
        <taxon>Orchidaceae</taxon>
        <taxon>Epidendroideae</taxon>
        <taxon>Malaxideae</taxon>
        <taxon>Dendrobiinae</taxon>
        <taxon>Dendrobium</taxon>
    </lineage>
</organism>
<feature type="region of interest" description="Disordered" evidence="1">
    <location>
        <begin position="39"/>
        <end position="59"/>
    </location>
</feature>
<accession>A0A2I0VKV2</accession>
<name>A0A2I0VKV2_9ASPA</name>
<evidence type="ECO:0000313" key="2">
    <source>
        <dbReference type="EMBL" id="PKU64050.1"/>
    </source>
</evidence>
<gene>
    <name evidence="2" type="ORF">MA16_Dca023111</name>
</gene>